<protein>
    <recommendedName>
        <fullName evidence="3">Kinesin motor domain-containing protein</fullName>
    </recommendedName>
</protein>
<gene>
    <name evidence="4" type="ORF">Pmani_026264</name>
</gene>
<keyword evidence="1" id="KW-0547">Nucleotide-binding</keyword>
<feature type="domain" description="Kinesin motor" evidence="3">
    <location>
        <begin position="74"/>
        <end position="202"/>
    </location>
</feature>
<dbReference type="GO" id="GO:0007018">
    <property type="term" value="P:microtubule-based movement"/>
    <property type="evidence" value="ECO:0007669"/>
    <property type="project" value="InterPro"/>
</dbReference>
<dbReference type="GO" id="GO:0003777">
    <property type="term" value="F:microtubule motor activity"/>
    <property type="evidence" value="ECO:0007669"/>
    <property type="project" value="InterPro"/>
</dbReference>
<dbReference type="Pfam" id="PF00225">
    <property type="entry name" value="Kinesin"/>
    <property type="match status" value="1"/>
</dbReference>
<evidence type="ECO:0000259" key="3">
    <source>
        <dbReference type="Pfam" id="PF00225"/>
    </source>
</evidence>
<name>A0AAE1P6H1_9EUCA</name>
<organism evidence="4 5">
    <name type="scientific">Petrolisthes manimaculis</name>
    <dbReference type="NCBI Taxonomy" id="1843537"/>
    <lineage>
        <taxon>Eukaryota</taxon>
        <taxon>Metazoa</taxon>
        <taxon>Ecdysozoa</taxon>
        <taxon>Arthropoda</taxon>
        <taxon>Crustacea</taxon>
        <taxon>Multicrustacea</taxon>
        <taxon>Malacostraca</taxon>
        <taxon>Eumalacostraca</taxon>
        <taxon>Eucarida</taxon>
        <taxon>Decapoda</taxon>
        <taxon>Pleocyemata</taxon>
        <taxon>Anomura</taxon>
        <taxon>Galatheoidea</taxon>
        <taxon>Porcellanidae</taxon>
        <taxon>Petrolisthes</taxon>
    </lineage>
</organism>
<evidence type="ECO:0000313" key="5">
    <source>
        <dbReference type="Proteomes" id="UP001292094"/>
    </source>
</evidence>
<sequence length="250" mass="28024">MTLPQTTTTTSMIPQYTDNSLLQQTNTYNQSSSVQQPLSISGSLSESTGTASTFNYAQDGIKTFLVVKQGQRVNQVSAYEVYTDSVKDLLKVRANAKPQSLDEFVMRGWAELVCLPVLSDEDLDLLVTRLWSARRTLPEDHQSSGSHLVVRVVVPSPLLPGKVGTLHLVDMAGFRTEEDKKNSSQSADLRYINLTYKTLYQTLSGKTPDQPWPLLRLLHPSVFFCCIKLADKQKANHITLSNFCRKRIKK</sequence>
<dbReference type="InterPro" id="IPR027417">
    <property type="entry name" value="P-loop_NTPase"/>
</dbReference>
<dbReference type="Proteomes" id="UP001292094">
    <property type="component" value="Unassembled WGS sequence"/>
</dbReference>
<dbReference type="EMBL" id="JAWZYT010002860">
    <property type="protein sequence ID" value="KAK4301597.1"/>
    <property type="molecule type" value="Genomic_DNA"/>
</dbReference>
<evidence type="ECO:0000256" key="1">
    <source>
        <dbReference type="ARBA" id="ARBA00022741"/>
    </source>
</evidence>
<comment type="caution">
    <text evidence="4">The sequence shown here is derived from an EMBL/GenBank/DDBJ whole genome shotgun (WGS) entry which is preliminary data.</text>
</comment>
<dbReference type="GO" id="GO:0008017">
    <property type="term" value="F:microtubule binding"/>
    <property type="evidence" value="ECO:0007669"/>
    <property type="project" value="InterPro"/>
</dbReference>
<dbReference type="AlphaFoldDB" id="A0AAE1P6H1"/>
<evidence type="ECO:0000256" key="2">
    <source>
        <dbReference type="ARBA" id="ARBA00022840"/>
    </source>
</evidence>
<dbReference type="InterPro" id="IPR036961">
    <property type="entry name" value="Kinesin_motor_dom_sf"/>
</dbReference>
<dbReference type="Gene3D" id="3.40.850.10">
    <property type="entry name" value="Kinesin motor domain"/>
    <property type="match status" value="1"/>
</dbReference>
<accession>A0AAE1P6H1</accession>
<evidence type="ECO:0000313" key="4">
    <source>
        <dbReference type="EMBL" id="KAK4301597.1"/>
    </source>
</evidence>
<keyword evidence="2" id="KW-0067">ATP-binding</keyword>
<reference evidence="4" key="1">
    <citation type="submission" date="2023-11" db="EMBL/GenBank/DDBJ databases">
        <title>Genome assemblies of two species of porcelain crab, Petrolisthes cinctipes and Petrolisthes manimaculis (Anomura: Porcellanidae).</title>
        <authorList>
            <person name="Angst P."/>
        </authorList>
    </citation>
    <scope>NUCLEOTIDE SEQUENCE</scope>
    <source>
        <strain evidence="4">PB745_02</strain>
        <tissue evidence="4">Gill</tissue>
    </source>
</reference>
<dbReference type="InterPro" id="IPR001752">
    <property type="entry name" value="Kinesin_motor_dom"/>
</dbReference>
<proteinExistence type="predicted"/>
<dbReference type="GO" id="GO:0005524">
    <property type="term" value="F:ATP binding"/>
    <property type="evidence" value="ECO:0007669"/>
    <property type="project" value="UniProtKB-KW"/>
</dbReference>
<keyword evidence="5" id="KW-1185">Reference proteome</keyword>
<dbReference type="SUPFAM" id="SSF52540">
    <property type="entry name" value="P-loop containing nucleoside triphosphate hydrolases"/>
    <property type="match status" value="1"/>
</dbReference>